<evidence type="ECO:0000313" key="2">
    <source>
        <dbReference type="Proteomes" id="UP000006882"/>
    </source>
</evidence>
<keyword evidence="2" id="KW-1185">Reference proteome</keyword>
<proteinExistence type="predicted"/>
<gene>
    <name evidence="1" type="ORF">PRUPE_6G313100</name>
</gene>
<dbReference type="AlphaFoldDB" id="M5WQ55"/>
<dbReference type="HOGENOM" id="CLU_2337555_0_0_1"/>
<protein>
    <submittedName>
        <fullName evidence="1">Uncharacterized protein</fullName>
    </submittedName>
</protein>
<reference evidence="1 2" key="1">
    <citation type="journal article" date="2013" name="Nat. Genet.">
        <title>The high-quality draft genome of peach (Prunus persica) identifies unique patterns of genetic diversity, domestication and genome evolution.</title>
        <authorList>
            <consortium name="International Peach Genome Initiative"/>
            <person name="Verde I."/>
            <person name="Abbott A.G."/>
            <person name="Scalabrin S."/>
            <person name="Jung S."/>
            <person name="Shu S."/>
            <person name="Marroni F."/>
            <person name="Zhebentyayeva T."/>
            <person name="Dettori M.T."/>
            <person name="Grimwood J."/>
            <person name="Cattonaro F."/>
            <person name="Zuccolo A."/>
            <person name="Rossini L."/>
            <person name="Jenkins J."/>
            <person name="Vendramin E."/>
            <person name="Meisel L.A."/>
            <person name="Decroocq V."/>
            <person name="Sosinski B."/>
            <person name="Prochnik S."/>
            <person name="Mitros T."/>
            <person name="Policriti A."/>
            <person name="Cipriani G."/>
            <person name="Dondini L."/>
            <person name="Ficklin S."/>
            <person name="Goodstein D.M."/>
            <person name="Xuan P."/>
            <person name="Del Fabbro C."/>
            <person name="Aramini V."/>
            <person name="Copetti D."/>
            <person name="Gonzalez S."/>
            <person name="Horner D.S."/>
            <person name="Falchi R."/>
            <person name="Lucas S."/>
            <person name="Mica E."/>
            <person name="Maldonado J."/>
            <person name="Lazzari B."/>
            <person name="Bielenberg D."/>
            <person name="Pirona R."/>
            <person name="Miculan M."/>
            <person name="Barakat A."/>
            <person name="Testolin R."/>
            <person name="Stella A."/>
            <person name="Tartarini S."/>
            <person name="Tonutti P."/>
            <person name="Arus P."/>
            <person name="Orellana A."/>
            <person name="Wells C."/>
            <person name="Main D."/>
            <person name="Vizzotto G."/>
            <person name="Silva H."/>
            <person name="Salamini F."/>
            <person name="Schmutz J."/>
            <person name="Morgante M."/>
            <person name="Rokhsar D.S."/>
        </authorList>
    </citation>
    <scope>NUCLEOTIDE SEQUENCE [LARGE SCALE GENOMIC DNA]</scope>
    <source>
        <strain evidence="2">cv. Nemared</strain>
    </source>
</reference>
<dbReference type="Gramene" id="ONI04279">
    <property type="protein sequence ID" value="ONI04279"/>
    <property type="gene ID" value="PRUPE_6G313100"/>
</dbReference>
<evidence type="ECO:0000313" key="1">
    <source>
        <dbReference type="EMBL" id="ONI04279.1"/>
    </source>
</evidence>
<sequence length="98" mass="11506">MLDVCSQERRSNVVNNIRDMRGEETNRGISCLLSVFNTTQKLVQHLGRYKCGELPPNHRECFMRLILGNLRMNMFGDTEKMMFSFMLNRPNQIVPNRI</sequence>
<organism evidence="1 2">
    <name type="scientific">Prunus persica</name>
    <name type="common">Peach</name>
    <name type="synonym">Amygdalus persica</name>
    <dbReference type="NCBI Taxonomy" id="3760"/>
    <lineage>
        <taxon>Eukaryota</taxon>
        <taxon>Viridiplantae</taxon>
        <taxon>Streptophyta</taxon>
        <taxon>Embryophyta</taxon>
        <taxon>Tracheophyta</taxon>
        <taxon>Spermatophyta</taxon>
        <taxon>Magnoliopsida</taxon>
        <taxon>eudicotyledons</taxon>
        <taxon>Gunneridae</taxon>
        <taxon>Pentapetalae</taxon>
        <taxon>rosids</taxon>
        <taxon>fabids</taxon>
        <taxon>Rosales</taxon>
        <taxon>Rosaceae</taxon>
        <taxon>Amygdaloideae</taxon>
        <taxon>Amygdaleae</taxon>
        <taxon>Prunus</taxon>
    </lineage>
</organism>
<dbReference type="Proteomes" id="UP000006882">
    <property type="component" value="Chromosome G6"/>
</dbReference>
<dbReference type="EMBL" id="CM007656">
    <property type="protein sequence ID" value="ONI04279.1"/>
    <property type="molecule type" value="Genomic_DNA"/>
</dbReference>
<name>M5WQ55_PRUPE</name>
<accession>M5WQ55</accession>